<evidence type="ECO:0000313" key="8">
    <source>
        <dbReference type="Proteomes" id="UP000239560"/>
    </source>
</evidence>
<dbReference type="Pfam" id="PF07976">
    <property type="entry name" value="Phe_hydrox_dim"/>
    <property type="match status" value="1"/>
</dbReference>
<evidence type="ECO:0000256" key="2">
    <source>
        <dbReference type="ARBA" id="ARBA00022630"/>
    </source>
</evidence>
<feature type="domain" description="FAD-binding" evidence="5">
    <location>
        <begin position="228"/>
        <end position="434"/>
    </location>
</feature>
<dbReference type="Proteomes" id="UP000239560">
    <property type="component" value="Unassembled WGS sequence"/>
</dbReference>
<evidence type="ECO:0000313" key="7">
    <source>
        <dbReference type="EMBL" id="PRQ75799.1"/>
    </source>
</evidence>
<dbReference type="InterPro" id="IPR036249">
    <property type="entry name" value="Thioredoxin-like_sf"/>
</dbReference>
<dbReference type="GO" id="GO:0016709">
    <property type="term" value="F:oxidoreductase activity, acting on paired donors, with incorporation or reduction of molecular oxygen, NAD(P)H as one donor, and incorporation of one atom of oxygen"/>
    <property type="evidence" value="ECO:0007669"/>
    <property type="project" value="UniProtKB-ARBA"/>
</dbReference>
<evidence type="ECO:0000256" key="4">
    <source>
        <dbReference type="ARBA" id="ARBA00023002"/>
    </source>
</evidence>
<feature type="domain" description="Phenol hydroxylase-like C-terminal dimerisation" evidence="6">
    <location>
        <begin position="481"/>
        <end position="676"/>
    </location>
</feature>
<organism evidence="7 8">
    <name type="scientific">Rhodotorula toruloides</name>
    <name type="common">Yeast</name>
    <name type="synonym">Rhodosporidium toruloides</name>
    <dbReference type="NCBI Taxonomy" id="5286"/>
    <lineage>
        <taxon>Eukaryota</taxon>
        <taxon>Fungi</taxon>
        <taxon>Dikarya</taxon>
        <taxon>Basidiomycota</taxon>
        <taxon>Pucciniomycotina</taxon>
        <taxon>Microbotryomycetes</taxon>
        <taxon>Sporidiobolales</taxon>
        <taxon>Sporidiobolaceae</taxon>
        <taxon>Rhodotorula</taxon>
    </lineage>
</organism>
<evidence type="ECO:0000256" key="1">
    <source>
        <dbReference type="ARBA" id="ARBA00007801"/>
    </source>
</evidence>
<dbReference type="PRINTS" id="PR00420">
    <property type="entry name" value="RNGMNOXGNASE"/>
</dbReference>
<evidence type="ECO:0000259" key="6">
    <source>
        <dbReference type="Pfam" id="PF07976"/>
    </source>
</evidence>
<dbReference type="Pfam" id="PF01494">
    <property type="entry name" value="FAD_binding_3"/>
    <property type="match status" value="2"/>
</dbReference>
<dbReference type="SUPFAM" id="SSF51905">
    <property type="entry name" value="FAD/NAD(P)-binding domain"/>
    <property type="match status" value="1"/>
</dbReference>
<dbReference type="AlphaFoldDB" id="A0A2T0ACR7"/>
<dbReference type="CDD" id="cd02979">
    <property type="entry name" value="PHOX_C"/>
    <property type="match status" value="1"/>
</dbReference>
<comment type="similarity">
    <text evidence="1">Belongs to the PheA/TfdB FAD monooxygenase family.</text>
</comment>
<keyword evidence="4" id="KW-0560">Oxidoreductase</keyword>
<dbReference type="PANTHER" id="PTHR43004:SF20">
    <property type="entry name" value="2-MONOOXYGENASE, PUTATIVE (AFU_ORTHOLOGUE AFUA_1G13660)-RELATED"/>
    <property type="match status" value="1"/>
</dbReference>
<dbReference type="InterPro" id="IPR038220">
    <property type="entry name" value="PHOX_C_sf"/>
</dbReference>
<dbReference type="Gene3D" id="3.40.30.20">
    <property type="match status" value="1"/>
</dbReference>
<dbReference type="InterPro" id="IPR012941">
    <property type="entry name" value="Phe_hydrox_C_dim_dom"/>
</dbReference>
<sequence length="717" mass="78917">MAVANGSTPSGHACSSATRAAASDHATSFVDVAIIGAGPAGCMAADVLSRFSARGLTVRIFDKRSAQLENGQADGLNPRSLEIFESLGIIEQVEKEASPMSEINFWAPCPETGRLVRTGKIPDTSPGLSRFQQRILHQGRVETHLLDDARKHSKGAIAPERSMLPETLSIDESLVADHDSHPITLTVRHLSEGESTPDAYKFDDKGVRSGLFRSSLLSAAEEEYLYKKDEKAERVETVKARYLIGCDGAHSWTRRQLGVKMLGDQTNFVWGVLDLVPRTNFPDIRKACAIQSANFGSIMVIPQPRDLVRLYIQLPIRVEPGAYLDKSRITSETILATARKILHPYTLDYESIDWFTGYHVGQRLTESFAQYNRVFLAGDACHTHSPKAGQGMNTSMQDTWNLCWKLGLVATGLAKPVLLETYSLERQPVAAALLSLDCKLARSWSSKRHQLQNGTEEDRSAEQLGEIIAKGKAFTLGISLNYGDSILVGKNGTQGAATSKQHLASKLPVGERFYSAQVVNQASATADQLTTRIPFTGAFRLLVFPGDVSKPTAKERLQRLADYFDSPESVVSKYTPSDLPRWAVIDPVTIHCAERTEVELYDFPQPSIFHPHNYKRIYCDGPSYHRGEGKAYETYGISRDEGAIVVVRPDQYTGLVVGLEDTDLLDAYFAQFMQPAKDGGYPGAKVAKVLPPDWTKVVPLEISESFVVEEVRVNGAP</sequence>
<dbReference type="GO" id="GO:0071949">
    <property type="term" value="F:FAD binding"/>
    <property type="evidence" value="ECO:0007669"/>
    <property type="project" value="InterPro"/>
</dbReference>
<dbReference type="InterPro" id="IPR050641">
    <property type="entry name" value="RIFMO-like"/>
</dbReference>
<comment type="caution">
    <text evidence="7">The sequence shown here is derived from an EMBL/GenBank/DDBJ whole genome shotgun (WGS) entry which is preliminary data.</text>
</comment>
<dbReference type="Gene3D" id="3.30.9.10">
    <property type="entry name" value="D-Amino Acid Oxidase, subunit A, domain 2"/>
    <property type="match status" value="1"/>
</dbReference>
<dbReference type="PANTHER" id="PTHR43004">
    <property type="entry name" value="TRK SYSTEM POTASSIUM UPTAKE PROTEIN"/>
    <property type="match status" value="1"/>
</dbReference>
<dbReference type="SUPFAM" id="SSF54373">
    <property type="entry name" value="FAD-linked reductases, C-terminal domain"/>
    <property type="match status" value="1"/>
</dbReference>
<dbReference type="EMBL" id="LCTV02000003">
    <property type="protein sequence ID" value="PRQ75799.1"/>
    <property type="molecule type" value="Genomic_DNA"/>
</dbReference>
<accession>A0A2T0ACR7</accession>
<reference evidence="7 8" key="1">
    <citation type="journal article" date="2018" name="Elife">
        <title>Functional genomics of lipid metabolism in the oleaginous yeast Rhodosporidium toruloides.</title>
        <authorList>
            <person name="Coradetti S.T."/>
            <person name="Pinel D."/>
            <person name="Geiselman G."/>
            <person name="Ito M."/>
            <person name="Mondo S."/>
            <person name="Reilly M.C."/>
            <person name="Cheng Y.F."/>
            <person name="Bauer S."/>
            <person name="Grigoriev I."/>
            <person name="Gladden J.M."/>
            <person name="Simmons B.A."/>
            <person name="Brem R."/>
            <person name="Arkin A.P."/>
            <person name="Skerker J.M."/>
        </authorList>
    </citation>
    <scope>NUCLEOTIDE SEQUENCE [LARGE SCALE GENOMIC DNA]</scope>
    <source>
        <strain evidence="7 8">NBRC 0880</strain>
    </source>
</reference>
<keyword evidence="3" id="KW-0274">FAD</keyword>
<dbReference type="Gene3D" id="3.50.50.60">
    <property type="entry name" value="FAD/NAD(P)-binding domain"/>
    <property type="match status" value="1"/>
</dbReference>
<gene>
    <name evidence="7" type="ORF">AAT19DRAFT_12821</name>
</gene>
<keyword evidence="2" id="KW-0285">Flavoprotein</keyword>
<evidence type="ECO:0000256" key="3">
    <source>
        <dbReference type="ARBA" id="ARBA00022827"/>
    </source>
</evidence>
<protein>
    <submittedName>
        <fullName evidence="7">FAD binding domain-domain containing protein</fullName>
    </submittedName>
</protein>
<name>A0A2T0ACR7_RHOTO</name>
<proteinExistence type="inferred from homology"/>
<dbReference type="InterPro" id="IPR002938">
    <property type="entry name" value="FAD-bd"/>
</dbReference>
<feature type="domain" description="FAD-binding" evidence="5">
    <location>
        <begin position="30"/>
        <end position="152"/>
    </location>
</feature>
<dbReference type="OrthoDB" id="1716816at2759"/>
<evidence type="ECO:0000259" key="5">
    <source>
        <dbReference type="Pfam" id="PF01494"/>
    </source>
</evidence>
<dbReference type="SUPFAM" id="SSF52833">
    <property type="entry name" value="Thioredoxin-like"/>
    <property type="match status" value="1"/>
</dbReference>
<dbReference type="InterPro" id="IPR036188">
    <property type="entry name" value="FAD/NAD-bd_sf"/>
</dbReference>